<dbReference type="SMART" id="SM00895">
    <property type="entry name" value="FCD"/>
    <property type="match status" value="1"/>
</dbReference>
<feature type="domain" description="HTH gntR-type" evidence="4">
    <location>
        <begin position="17"/>
        <end position="83"/>
    </location>
</feature>
<dbReference type="SMART" id="SM00345">
    <property type="entry name" value="HTH_GNTR"/>
    <property type="match status" value="1"/>
</dbReference>
<dbReference type="Proteomes" id="UP000076442">
    <property type="component" value="Unassembled WGS sequence"/>
</dbReference>
<keyword evidence="3" id="KW-0804">Transcription</keyword>
<dbReference type="GO" id="GO:0003677">
    <property type="term" value="F:DNA binding"/>
    <property type="evidence" value="ECO:0007669"/>
    <property type="project" value="UniProtKB-KW"/>
</dbReference>
<reference evidence="8" key="4">
    <citation type="submission" date="2023-03" db="EMBL/GenBank/DDBJ databases">
        <title>Complete genome sequences of 52 Bacillus and Priestia strains isolated from West-African fermentations and 26 reference strains from the DSMZ collection.</title>
        <authorList>
            <person name="Wiedenbein E.S."/>
            <person name="Canoy T.S."/>
            <person name="Hui Y."/>
            <person name="Parkouda C."/>
            <person name="Dawende C."/>
            <person name="Ametefe E."/>
            <person name="Jespersen L."/>
            <person name="Nielsen D.S."/>
        </authorList>
    </citation>
    <scope>NUCLEOTIDE SEQUENCE</scope>
    <source>
        <strain evidence="8">PRO56</strain>
    </source>
</reference>
<sequence>MLDSKDLLYPAKWLSKASTGVRVAYELRMRIVSGLIESGTILSENTIAAEFSVSRSPVREALKILASEKIIRLERMGAVVIGLTEKKIAEIYDVRLLLETFVFERLVKIDIEPLVKDLSKILEMMKVSIKYEDADEFSFQDVLFHETIIRAIDHSYIQMIWNNLKPVMESFILLSMRVRLKEKYEDFTRILDNHELYIQAIKTKDRALMIQSLHQNFDDVQDKVEDLWLSQQMLAKGAEYNND</sequence>
<evidence type="ECO:0000259" key="4">
    <source>
        <dbReference type="PROSITE" id="PS50949"/>
    </source>
</evidence>
<dbReference type="AlphaFoldDB" id="A0A063XIZ2"/>
<reference evidence="7" key="3">
    <citation type="submission" date="2021-03" db="EMBL/GenBank/DDBJ databases">
        <title>Isolation of Bacillus subtilis from fermented food sample.</title>
        <authorList>
            <person name="Lakshmanan V."/>
            <person name="Athira K."/>
            <person name="Rajagopal K."/>
        </authorList>
    </citation>
    <scope>NUCLEOTIDE SEQUENCE</scope>
    <source>
        <strain evidence="7">S1</strain>
    </source>
</reference>
<dbReference type="PANTHER" id="PTHR43537:SF24">
    <property type="entry name" value="GLUCONATE OPERON TRANSCRIPTIONAL REPRESSOR"/>
    <property type="match status" value="1"/>
</dbReference>
<dbReference type="InterPro" id="IPR000524">
    <property type="entry name" value="Tscrpt_reg_HTH_GntR"/>
</dbReference>
<evidence type="ECO:0000313" key="9">
    <source>
        <dbReference type="Proteomes" id="UP000032247"/>
    </source>
</evidence>
<dbReference type="Pfam" id="PF00392">
    <property type="entry name" value="GntR"/>
    <property type="match status" value="1"/>
</dbReference>
<proteinExistence type="predicted"/>
<dbReference type="InterPro" id="IPR008920">
    <property type="entry name" value="TF_FadR/GntR_C"/>
</dbReference>
<evidence type="ECO:0000313" key="7">
    <source>
        <dbReference type="EMBL" id="MBO3794072.1"/>
    </source>
</evidence>
<dbReference type="EMBL" id="JAGFPW010000004">
    <property type="protein sequence ID" value="MBO3794072.1"/>
    <property type="molecule type" value="Genomic_DNA"/>
</dbReference>
<evidence type="ECO:0000313" key="5">
    <source>
        <dbReference type="EMBL" id="KIU10033.1"/>
    </source>
</evidence>
<dbReference type="Gene3D" id="1.20.120.530">
    <property type="entry name" value="GntR ligand-binding domain-like"/>
    <property type="match status" value="1"/>
</dbReference>
<dbReference type="SMR" id="A0A063XIZ2"/>
<evidence type="ECO:0000313" key="6">
    <source>
        <dbReference type="EMBL" id="KZD93139.1"/>
    </source>
</evidence>
<evidence type="ECO:0000313" key="8">
    <source>
        <dbReference type="EMBL" id="WEY85330.1"/>
    </source>
</evidence>
<dbReference type="PANTHER" id="PTHR43537">
    <property type="entry name" value="TRANSCRIPTIONAL REGULATOR, GNTR FAMILY"/>
    <property type="match status" value="1"/>
</dbReference>
<dbReference type="EMBL" id="LJZV01000007">
    <property type="protein sequence ID" value="KZD93139.1"/>
    <property type="molecule type" value="Genomic_DNA"/>
</dbReference>
<name>A0A063XIZ2_BACIU</name>
<organism evidence="5 9">
    <name type="scientific">Bacillus subtilis</name>
    <dbReference type="NCBI Taxonomy" id="1423"/>
    <lineage>
        <taxon>Bacteria</taxon>
        <taxon>Bacillati</taxon>
        <taxon>Bacillota</taxon>
        <taxon>Bacilli</taxon>
        <taxon>Bacillales</taxon>
        <taxon>Bacillaceae</taxon>
        <taxon>Bacillus</taxon>
    </lineage>
</organism>
<reference evidence="6 10" key="2">
    <citation type="submission" date="2015-09" db="EMBL/GenBank/DDBJ databases">
        <title>Spore heat resistance.</title>
        <authorList>
            <person name="Boekhorst J."/>
            <person name="Berendsen E.M."/>
            <person name="Wells-Bennik M.H."/>
            <person name="Kuipers O.P."/>
        </authorList>
    </citation>
    <scope>NUCLEOTIDE SEQUENCE [LARGE SCALE GENOMIC DNA]</scope>
    <source>
        <strain evidence="6 10">B4122</strain>
    </source>
</reference>
<dbReference type="InterPro" id="IPR011711">
    <property type="entry name" value="GntR_C"/>
</dbReference>
<evidence type="ECO:0000256" key="3">
    <source>
        <dbReference type="ARBA" id="ARBA00023163"/>
    </source>
</evidence>
<protein>
    <submittedName>
        <fullName evidence="6 7">Gluconate operon transcriptional repressor</fullName>
    </submittedName>
    <submittedName>
        <fullName evidence="5">GntR family transcriptional regulator</fullName>
    </submittedName>
</protein>
<dbReference type="STRING" id="483913.AN935_20380"/>
<dbReference type="Proteomes" id="UP001214898">
    <property type="component" value="Chromosome"/>
</dbReference>
<evidence type="ECO:0000313" key="10">
    <source>
        <dbReference type="Proteomes" id="UP000076442"/>
    </source>
</evidence>
<dbReference type="SUPFAM" id="SSF48008">
    <property type="entry name" value="GntR ligand-binding domain-like"/>
    <property type="match status" value="1"/>
</dbReference>
<dbReference type="PROSITE" id="PS50949">
    <property type="entry name" value="HTH_GNTR"/>
    <property type="match status" value="1"/>
</dbReference>
<dbReference type="PRINTS" id="PR00035">
    <property type="entry name" value="HTHGNTR"/>
</dbReference>
<keyword evidence="2" id="KW-0238">DNA-binding</keyword>
<dbReference type="Gene3D" id="1.10.10.10">
    <property type="entry name" value="Winged helix-like DNA-binding domain superfamily/Winged helix DNA-binding domain"/>
    <property type="match status" value="1"/>
</dbReference>
<evidence type="ECO:0000256" key="2">
    <source>
        <dbReference type="ARBA" id="ARBA00023125"/>
    </source>
</evidence>
<dbReference type="InterPro" id="IPR036390">
    <property type="entry name" value="WH_DNA-bd_sf"/>
</dbReference>
<dbReference type="Proteomes" id="UP000032247">
    <property type="component" value="Unassembled WGS sequence"/>
</dbReference>
<dbReference type="GO" id="GO:0003700">
    <property type="term" value="F:DNA-binding transcription factor activity"/>
    <property type="evidence" value="ECO:0007669"/>
    <property type="project" value="InterPro"/>
</dbReference>
<dbReference type="SUPFAM" id="SSF46785">
    <property type="entry name" value="Winged helix' DNA-binding domain"/>
    <property type="match status" value="1"/>
</dbReference>
<dbReference type="RefSeq" id="WP_003243132.1">
    <property type="nucleotide sequence ID" value="NZ_AP024621.1"/>
</dbReference>
<accession>A0A063XIZ2</accession>
<dbReference type="InterPro" id="IPR036388">
    <property type="entry name" value="WH-like_DNA-bd_sf"/>
</dbReference>
<dbReference type="PATRIC" id="fig|1423.134.peg.1274"/>
<keyword evidence="1" id="KW-0805">Transcription regulation</keyword>
<reference evidence="5 9" key="1">
    <citation type="submission" date="2014-12" db="EMBL/GenBank/DDBJ databases">
        <title>Comparative genome analysis of Bacillus coagulans HM-08, Clostridium butyricum HM-68, Bacillus subtilis HM-66 and Bacillus licheniformis BL-09.</title>
        <authorList>
            <person name="Zhang H."/>
        </authorList>
    </citation>
    <scope>NUCLEOTIDE SEQUENCE [LARGE SCALE GENOMIC DNA]</scope>
    <source>
        <strain evidence="5 9">HM-66</strain>
    </source>
</reference>
<dbReference type="Pfam" id="PF07729">
    <property type="entry name" value="FCD"/>
    <property type="match status" value="1"/>
</dbReference>
<gene>
    <name evidence="7" type="primary">gntR</name>
    <name evidence="6" type="ORF">B4122_1283</name>
    <name evidence="7" type="ORF">J5227_07035</name>
    <name evidence="8" type="ORF">P5633_03660</name>
    <name evidence="5" type="ORF">SC09_Contig28orf00196</name>
</gene>
<dbReference type="EMBL" id="CP120576">
    <property type="protein sequence ID" value="WEY85330.1"/>
    <property type="molecule type" value="Genomic_DNA"/>
</dbReference>
<dbReference type="EMBL" id="JXBC01000006">
    <property type="protein sequence ID" value="KIU10033.1"/>
    <property type="molecule type" value="Genomic_DNA"/>
</dbReference>
<dbReference type="Proteomes" id="UP000665181">
    <property type="component" value="Unassembled WGS sequence"/>
</dbReference>
<evidence type="ECO:0000256" key="1">
    <source>
        <dbReference type="ARBA" id="ARBA00023015"/>
    </source>
</evidence>